<evidence type="ECO:0000256" key="4">
    <source>
        <dbReference type="ARBA" id="ARBA00022989"/>
    </source>
</evidence>
<keyword evidence="5 6" id="KW-0472">Membrane</keyword>
<evidence type="ECO:0000256" key="6">
    <source>
        <dbReference type="SAM" id="Phobius"/>
    </source>
</evidence>
<accession>A0A381NPF6</accession>
<sequence length="347" mass="38584">MGTWNKPPNKSPWGNGPQPPDIDEILNNLQNKFKIGLPKKGGVTFILVLAVALWFATGIFIIDPEEQGVIKRFGVITDVVGPGPHYHLPLPIETVQIAPVTAVRRLEIGFRTIQTGPPAKYRRVLKESLMLTGDENIIDVQFIVQYRISDLENYFYSLTNPDETVKSAAESAMREVVGDTTVTKALTVGKGIIEDTTAQLLQQTMNSYKGGIKIENVKLQDVHPPDAVKEAFKDVVSAREDREKMINDAEGYRNNLVPKARGEAAQMINNAKAYAKEKVLVATGESERFNMVYEEYKKAKDITRERILLETMASILPKVNKVIADKEVGGNVLPFLPIGQTLNQLNK</sequence>
<evidence type="ECO:0000256" key="3">
    <source>
        <dbReference type="ARBA" id="ARBA00022692"/>
    </source>
</evidence>
<evidence type="ECO:0000256" key="5">
    <source>
        <dbReference type="ARBA" id="ARBA00023136"/>
    </source>
</evidence>
<dbReference type="Pfam" id="PF01145">
    <property type="entry name" value="Band_7"/>
    <property type="match status" value="1"/>
</dbReference>
<dbReference type="InterPro" id="IPR001107">
    <property type="entry name" value="Band_7"/>
</dbReference>
<dbReference type="SUPFAM" id="SSF117892">
    <property type="entry name" value="Band 7/SPFH domain"/>
    <property type="match status" value="1"/>
</dbReference>
<feature type="domain" description="Band 7" evidence="7">
    <location>
        <begin position="57"/>
        <end position="236"/>
    </location>
</feature>
<dbReference type="PANTHER" id="PTHR43327:SF2">
    <property type="entry name" value="MODULATOR OF FTSH PROTEASE HFLK"/>
    <property type="match status" value="1"/>
</dbReference>
<evidence type="ECO:0000313" key="8">
    <source>
        <dbReference type="EMBL" id="SUZ56486.1"/>
    </source>
</evidence>
<dbReference type="InterPro" id="IPR020980">
    <property type="entry name" value="Membrane_HflK_N"/>
</dbReference>
<dbReference type="InterPro" id="IPR010201">
    <property type="entry name" value="HflK"/>
</dbReference>
<dbReference type="Pfam" id="PF12221">
    <property type="entry name" value="HflK_N"/>
    <property type="match status" value="1"/>
</dbReference>
<dbReference type="InterPro" id="IPR036013">
    <property type="entry name" value="Band_7/SPFH_dom_sf"/>
</dbReference>
<name>A0A381NPF6_9ZZZZ</name>
<dbReference type="EMBL" id="UINC01000504">
    <property type="protein sequence ID" value="SUZ56486.1"/>
    <property type="molecule type" value="Genomic_DNA"/>
</dbReference>
<proteinExistence type="inferred from homology"/>
<dbReference type="PANTHER" id="PTHR43327">
    <property type="entry name" value="STOMATIN-LIKE PROTEIN 2, MITOCHONDRIAL"/>
    <property type="match status" value="1"/>
</dbReference>
<dbReference type="NCBIfam" id="TIGR01933">
    <property type="entry name" value="hflK"/>
    <property type="match status" value="1"/>
</dbReference>
<feature type="transmembrane region" description="Helical" evidence="6">
    <location>
        <begin position="42"/>
        <end position="62"/>
    </location>
</feature>
<gene>
    <name evidence="8" type="ORF">METZ01_LOCUS9340</name>
</gene>
<evidence type="ECO:0000256" key="1">
    <source>
        <dbReference type="ARBA" id="ARBA00004370"/>
    </source>
</evidence>
<dbReference type="CDD" id="cd03404">
    <property type="entry name" value="SPFH_HflK"/>
    <property type="match status" value="1"/>
</dbReference>
<dbReference type="AlphaFoldDB" id="A0A381NPF6"/>
<protein>
    <recommendedName>
        <fullName evidence="7">Band 7 domain-containing protein</fullName>
    </recommendedName>
</protein>
<keyword evidence="4 6" id="KW-1133">Transmembrane helix</keyword>
<comment type="subcellular location">
    <subcellularLocation>
        <location evidence="1">Membrane</location>
    </subcellularLocation>
</comment>
<organism evidence="8">
    <name type="scientific">marine metagenome</name>
    <dbReference type="NCBI Taxonomy" id="408172"/>
    <lineage>
        <taxon>unclassified sequences</taxon>
        <taxon>metagenomes</taxon>
        <taxon>ecological metagenomes</taxon>
    </lineage>
</organism>
<keyword evidence="3 6" id="KW-0812">Transmembrane</keyword>
<dbReference type="SMART" id="SM00244">
    <property type="entry name" value="PHB"/>
    <property type="match status" value="1"/>
</dbReference>
<evidence type="ECO:0000259" key="7">
    <source>
        <dbReference type="SMART" id="SM00244"/>
    </source>
</evidence>
<evidence type="ECO:0000256" key="2">
    <source>
        <dbReference type="ARBA" id="ARBA00006971"/>
    </source>
</evidence>
<dbReference type="GO" id="GO:0016020">
    <property type="term" value="C:membrane"/>
    <property type="evidence" value="ECO:0007669"/>
    <property type="project" value="UniProtKB-SubCell"/>
</dbReference>
<comment type="similarity">
    <text evidence="2">Belongs to the band 7/mec-2 family. HflK subfamily.</text>
</comment>
<reference evidence="8" key="1">
    <citation type="submission" date="2018-05" db="EMBL/GenBank/DDBJ databases">
        <authorList>
            <person name="Lanie J.A."/>
            <person name="Ng W.-L."/>
            <person name="Kazmierczak K.M."/>
            <person name="Andrzejewski T.M."/>
            <person name="Davidsen T.M."/>
            <person name="Wayne K.J."/>
            <person name="Tettelin H."/>
            <person name="Glass J.I."/>
            <person name="Rusch D."/>
            <person name="Podicherti R."/>
            <person name="Tsui H.-C.T."/>
            <person name="Winkler M.E."/>
        </authorList>
    </citation>
    <scope>NUCLEOTIDE SEQUENCE</scope>
</reference>
<dbReference type="Gene3D" id="3.30.479.30">
    <property type="entry name" value="Band 7 domain"/>
    <property type="match status" value="1"/>
</dbReference>
<dbReference type="InterPro" id="IPR050710">
    <property type="entry name" value="Band7/mec-2_domain"/>
</dbReference>